<dbReference type="EMBL" id="BSND01000003">
    <property type="protein sequence ID" value="GLP98193.1"/>
    <property type="molecule type" value="Genomic_DNA"/>
</dbReference>
<reference evidence="3" key="1">
    <citation type="journal article" date="2014" name="Int. J. Syst. Evol. Microbiol.">
        <title>Complete genome of a new Firmicutes species belonging to the dominant human colonic microbiota ('Ruminococcus bicirculans') reveals two chromosomes and a selective capacity to utilize plant glucans.</title>
        <authorList>
            <consortium name="NISC Comparative Sequencing Program"/>
            <person name="Wegmann U."/>
            <person name="Louis P."/>
            <person name="Goesmann A."/>
            <person name="Henrissat B."/>
            <person name="Duncan S.H."/>
            <person name="Flint H.J."/>
        </authorList>
    </citation>
    <scope>NUCLEOTIDE SEQUENCE</scope>
    <source>
        <strain evidence="3">NBRC 102424</strain>
    </source>
</reference>
<accession>A0ABQ5TSL7</accession>
<evidence type="ECO:0000313" key="4">
    <source>
        <dbReference type="Proteomes" id="UP001161423"/>
    </source>
</evidence>
<dbReference type="InterPro" id="IPR011856">
    <property type="entry name" value="tRNA_endonuc-like_dom_sf"/>
</dbReference>
<dbReference type="NCBIfam" id="NF009150">
    <property type="entry name" value="PRK12497.1-3"/>
    <property type="match status" value="1"/>
</dbReference>
<dbReference type="SUPFAM" id="SSF52980">
    <property type="entry name" value="Restriction endonuclease-like"/>
    <property type="match status" value="1"/>
</dbReference>
<dbReference type="RefSeq" id="WP_284450421.1">
    <property type="nucleotide sequence ID" value="NZ_BSND01000003.1"/>
</dbReference>
<protein>
    <recommendedName>
        <fullName evidence="2">UPF0102 protein GCM10007891_00470</fullName>
    </recommendedName>
</protein>
<evidence type="ECO:0000313" key="3">
    <source>
        <dbReference type="EMBL" id="GLP98193.1"/>
    </source>
</evidence>
<proteinExistence type="inferred from homology"/>
<comment type="similarity">
    <text evidence="1 2">Belongs to the UPF0102 family.</text>
</comment>
<comment type="caution">
    <text evidence="3">The sequence shown here is derived from an EMBL/GenBank/DDBJ whole genome shotgun (WGS) entry which is preliminary data.</text>
</comment>
<dbReference type="Gene3D" id="3.40.1350.10">
    <property type="match status" value="1"/>
</dbReference>
<reference evidence="3" key="2">
    <citation type="submission" date="2023-01" db="EMBL/GenBank/DDBJ databases">
        <title>Draft genome sequence of Methylophaga thalassica strain NBRC 102424.</title>
        <authorList>
            <person name="Sun Q."/>
            <person name="Mori K."/>
        </authorList>
    </citation>
    <scope>NUCLEOTIDE SEQUENCE</scope>
    <source>
        <strain evidence="3">NBRC 102424</strain>
    </source>
</reference>
<dbReference type="Pfam" id="PF02021">
    <property type="entry name" value="UPF0102"/>
    <property type="match status" value="1"/>
</dbReference>
<dbReference type="Proteomes" id="UP001161423">
    <property type="component" value="Unassembled WGS sequence"/>
</dbReference>
<organism evidence="3 4">
    <name type="scientific">Methylophaga thalassica</name>
    <dbReference type="NCBI Taxonomy" id="40223"/>
    <lineage>
        <taxon>Bacteria</taxon>
        <taxon>Pseudomonadati</taxon>
        <taxon>Pseudomonadota</taxon>
        <taxon>Gammaproteobacteria</taxon>
        <taxon>Thiotrichales</taxon>
        <taxon>Piscirickettsiaceae</taxon>
        <taxon>Methylophaga</taxon>
    </lineage>
</organism>
<dbReference type="HAMAP" id="MF_00048">
    <property type="entry name" value="UPF0102"/>
    <property type="match status" value="1"/>
</dbReference>
<dbReference type="PANTHER" id="PTHR34039">
    <property type="entry name" value="UPF0102 PROTEIN YRAN"/>
    <property type="match status" value="1"/>
</dbReference>
<keyword evidence="4" id="KW-1185">Reference proteome</keyword>
<evidence type="ECO:0000256" key="2">
    <source>
        <dbReference type="HAMAP-Rule" id="MF_00048"/>
    </source>
</evidence>
<dbReference type="NCBIfam" id="TIGR00252">
    <property type="entry name" value="YraN family protein"/>
    <property type="match status" value="1"/>
</dbReference>
<dbReference type="PANTHER" id="PTHR34039:SF1">
    <property type="entry name" value="UPF0102 PROTEIN YRAN"/>
    <property type="match status" value="1"/>
</dbReference>
<name>A0ABQ5TSL7_9GAMM</name>
<evidence type="ECO:0000256" key="1">
    <source>
        <dbReference type="ARBA" id="ARBA00006738"/>
    </source>
</evidence>
<dbReference type="InterPro" id="IPR011335">
    <property type="entry name" value="Restrct_endonuc-II-like"/>
</dbReference>
<dbReference type="CDD" id="cd20736">
    <property type="entry name" value="PoNe_Nuclease"/>
    <property type="match status" value="1"/>
</dbReference>
<dbReference type="InterPro" id="IPR003509">
    <property type="entry name" value="UPF0102_YraN-like"/>
</dbReference>
<gene>
    <name evidence="3" type="ORF">GCM10007891_00470</name>
</gene>
<sequence>MFAREKGQQIEKQVSSYLQKHGMRLIQQNYHCRGGEIDLIMKEKDTLVFVEVRFRKNARFGSALESVNSQKQTKIIHTAQHYIQTTSSPYQHYRFDVVAVTPADSSIQIEWIKNAFQLS</sequence>